<dbReference type="EMBL" id="CAJJDM010000098">
    <property type="protein sequence ID" value="CAD8094336.1"/>
    <property type="molecule type" value="Genomic_DNA"/>
</dbReference>
<keyword evidence="3" id="KW-1185">Reference proteome</keyword>
<dbReference type="PROSITE" id="PS50082">
    <property type="entry name" value="WD_REPEATS_2"/>
    <property type="match status" value="3"/>
</dbReference>
<feature type="repeat" description="WD" evidence="1">
    <location>
        <begin position="283"/>
        <end position="330"/>
    </location>
</feature>
<feature type="repeat" description="WD" evidence="1">
    <location>
        <begin position="199"/>
        <end position="240"/>
    </location>
</feature>
<evidence type="ECO:0000256" key="1">
    <source>
        <dbReference type="PROSITE-ProRule" id="PRU00221"/>
    </source>
</evidence>
<dbReference type="PANTHER" id="PTHR45333:SF1">
    <property type="entry name" value="CHROMOSOME UNDETERMINED SCAFFOLD_625, WHOLE GENOME SHOTGUN SEQUENCE"/>
    <property type="match status" value="1"/>
</dbReference>
<dbReference type="PANTHER" id="PTHR45333">
    <property type="entry name" value="MEMBRANE PROTEIN-RELATED"/>
    <property type="match status" value="1"/>
</dbReference>
<protein>
    <submittedName>
        <fullName evidence="2">Uncharacterized protein</fullName>
    </submittedName>
</protein>
<dbReference type="Proteomes" id="UP000688137">
    <property type="component" value="Unassembled WGS sequence"/>
</dbReference>
<proteinExistence type="predicted"/>
<dbReference type="AlphaFoldDB" id="A0A8S1NWL4"/>
<organism evidence="2 3">
    <name type="scientific">Paramecium primaurelia</name>
    <dbReference type="NCBI Taxonomy" id="5886"/>
    <lineage>
        <taxon>Eukaryota</taxon>
        <taxon>Sar</taxon>
        <taxon>Alveolata</taxon>
        <taxon>Ciliophora</taxon>
        <taxon>Intramacronucleata</taxon>
        <taxon>Oligohymenophorea</taxon>
        <taxon>Peniculida</taxon>
        <taxon>Parameciidae</taxon>
        <taxon>Paramecium</taxon>
    </lineage>
</organism>
<feature type="repeat" description="WD" evidence="1">
    <location>
        <begin position="241"/>
        <end position="282"/>
    </location>
</feature>
<gene>
    <name evidence="2" type="ORF">PPRIM_AZ9-3.1.T0950122</name>
</gene>
<sequence length="413" mass="47198">MHCKQFILQLENLLQVDKDQKLNVVTNNIKIIMNILKQIRDHDFNQNNYSTEIYLQTRQSLKENIKEDQKIIKSLQFLLQLTSLDNQFIQSGSNSLNLLIEMKIDLTKQSFENIKIKNTSLIGANFLRCNLSGSYFENVCVSRMKLEWGIIIQLQMEKYKINQLHQLYANGGAVWSPPVLEMVPFVLWNVQTRRQDAILKCNNNHVQSVCFSPDGTTLASGSDEKHIKLWNLMTRKFKFKLCGHTSLVNSFCFSSDSATLASGSDGKSIRIWHVQTGQQIAKLEGHDSCVNSVCFSPDGTLLASYRGILNSGQDCYIRLWDFKTGYQILDLDKNLKDILAQLKLPHQVNSLFHNTTTPITILLISQKLIFQAEGALIFNGYFMNQLGIDLGLILKQKGCYLLEGQNQFLEKQM</sequence>
<dbReference type="PROSITE" id="PS50294">
    <property type="entry name" value="WD_REPEATS_REGION"/>
    <property type="match status" value="3"/>
</dbReference>
<dbReference type="InterPro" id="IPR001680">
    <property type="entry name" value="WD40_rpt"/>
</dbReference>
<reference evidence="2" key="1">
    <citation type="submission" date="2021-01" db="EMBL/GenBank/DDBJ databases">
        <authorList>
            <consortium name="Genoscope - CEA"/>
            <person name="William W."/>
        </authorList>
    </citation>
    <scope>NUCLEOTIDE SEQUENCE</scope>
</reference>
<comment type="caution">
    <text evidence="2">The sequence shown here is derived from an EMBL/GenBank/DDBJ whole genome shotgun (WGS) entry which is preliminary data.</text>
</comment>
<evidence type="ECO:0000313" key="3">
    <source>
        <dbReference type="Proteomes" id="UP000688137"/>
    </source>
</evidence>
<name>A0A8S1NWL4_PARPR</name>
<evidence type="ECO:0000313" key="2">
    <source>
        <dbReference type="EMBL" id="CAD8094336.1"/>
    </source>
</evidence>
<accession>A0A8S1NWL4</accession>
<dbReference type="Pfam" id="PF00400">
    <property type="entry name" value="WD40"/>
    <property type="match status" value="3"/>
</dbReference>
<keyword evidence="1" id="KW-0853">WD repeat</keyword>
<dbReference type="SMART" id="SM00320">
    <property type="entry name" value="WD40"/>
    <property type="match status" value="3"/>
</dbReference>